<reference evidence="2 3" key="1">
    <citation type="submission" date="2019-03" db="EMBL/GenBank/DDBJ databases">
        <title>Deep subsurface shale carbon reservoir microbial communities from Ohio and West Virginia, USA.</title>
        <authorList>
            <person name="Wrighton K."/>
        </authorList>
    </citation>
    <scope>NUCLEOTIDE SEQUENCE [LARGE SCALE GENOMIC DNA]</scope>
    <source>
        <strain evidence="2 3">UTICA-S4D12</strain>
    </source>
</reference>
<accession>A0A4R7E1U6</accession>
<feature type="non-terminal residue" evidence="2">
    <location>
        <position position="1"/>
    </location>
</feature>
<protein>
    <submittedName>
        <fullName evidence="2">DDE family transposase</fullName>
    </submittedName>
</protein>
<evidence type="ECO:0000259" key="1">
    <source>
        <dbReference type="Pfam" id="PF13751"/>
    </source>
</evidence>
<name>A0A4R7E1U6_9FIRM</name>
<dbReference type="InterPro" id="IPR025668">
    <property type="entry name" value="Tnp_DDE_dom"/>
</dbReference>
<dbReference type="EMBL" id="SOAA01000025">
    <property type="protein sequence ID" value="TDS27715.1"/>
    <property type="molecule type" value="Genomic_DNA"/>
</dbReference>
<comment type="caution">
    <text evidence="2">The sequence shown here is derived from an EMBL/GenBank/DDBJ whole genome shotgun (WGS) entry which is preliminary data.</text>
</comment>
<dbReference type="RefSeq" id="WP_208292436.1">
    <property type="nucleotide sequence ID" value="NZ_SOAA01000025.1"/>
</dbReference>
<dbReference type="PANTHER" id="PTHR33408">
    <property type="entry name" value="TRANSPOSASE"/>
    <property type="match status" value="1"/>
</dbReference>
<sequence length="352" mass="40230">ELIPEECKSYLEKGHKNETIYRTKDSESETKLEFLLKQAGELYNSGLEAGKKVTETEEFKTLKRMLGEQTKDDDNFNIVEPKESENIASDSLQNPSDPDATYRFKYGSNIGYTANVVEIFDENGSIITNYDLKPNIYSDEHFSSDIIEILSDIYDDPTINDSEENTALIQIFVDGAYYSFELAKKALSLGIILIPGELTGRKPAEDKMSYASFKIDEQEKVITECANEKEPVKSEFNEDTDTYTAKFNKEDCHDCPHKKSCRVKEQVKYNSIRFSEQQYATAKLREEMETKEYIKLTSQRAGVEGIPSVFRRVYNVDNMPIRGLVRSKIWFGIKVMASNVKKLFKSVKLAGI</sequence>
<dbReference type="Pfam" id="PF13751">
    <property type="entry name" value="DDE_Tnp_1_6"/>
    <property type="match status" value="1"/>
</dbReference>
<evidence type="ECO:0000313" key="2">
    <source>
        <dbReference type="EMBL" id="TDS27715.1"/>
    </source>
</evidence>
<gene>
    <name evidence="2" type="ORF">BY453_1251</name>
</gene>
<dbReference type="Proteomes" id="UP000295758">
    <property type="component" value="Unassembled WGS sequence"/>
</dbReference>
<feature type="domain" description="Transposase DDE" evidence="1">
    <location>
        <begin position="225"/>
        <end position="343"/>
    </location>
</feature>
<organism evidence="2 3">
    <name type="scientific">Halanaerobium congolense</name>
    <dbReference type="NCBI Taxonomy" id="54121"/>
    <lineage>
        <taxon>Bacteria</taxon>
        <taxon>Bacillati</taxon>
        <taxon>Bacillota</taxon>
        <taxon>Clostridia</taxon>
        <taxon>Halanaerobiales</taxon>
        <taxon>Halanaerobiaceae</taxon>
        <taxon>Halanaerobium</taxon>
    </lineage>
</organism>
<dbReference type="AlphaFoldDB" id="A0A4R7E1U6"/>
<proteinExistence type="predicted"/>
<evidence type="ECO:0000313" key="3">
    <source>
        <dbReference type="Proteomes" id="UP000295758"/>
    </source>
</evidence>